<dbReference type="AlphaFoldDB" id="A0A6G0U4K8"/>
<sequence length="1093" mass="124820">MEKRKQITNLLGYFKKLKPTPELPELSESKVVDYVSDCNVESTTNNPDNVKSKVNDPDSVESTSNNLINVPDINPMDIGLLIHQAVKEFYTMARFLVEASNKELTDHLQNAPRNASYISADVQNEIIDVCFDIKTKQVINRVNGTRCFTILADETTDIAGIEQFFLCARYLDTTKMITRGDFLKFVLVSNITGKGLATTLLTTLEEIGINVKYLGGQGYDGAASMSGQFNGSIRNCNGTIQKACIFFKYPQKNNVLSESIVRCNGIFRDASSGAYQLLCAIRQPEFILATFILGPGPNCLSLYHLINNDIDNITLWILNDITIDYICLHGYDQNFENNNFQKSKKLYVRIVKGVKKPYYRYLSPNVLHVKLLNEEVIKRKYLMYSDSTGNLFCVLCLLFKGKSSFATKGFCNWRKTEEKIIFHENSKNHKSCVLSLKQRMQSVERIDQQIIHQMESEEKYWKNVLYRVIAVLKSLCSRGLSLRGSNDYFGSTHSGNFIMCLELIAEFDPFLAKHIKEYVNKGKGSTSYLSITIFEEFIILMANKVRHQIIEEIKTAKYFSIIIDSTPDISHVDQLSFVFRYILNSGNPVERFLQFLPNIGHKAEDLANSVFHILTTNSIDIKNCRGQGYDNASNMSGKYTGLQARIKNACSYAVYVPCSAHSLNLIGECAASCCLTANNFFNLIQNIFTFFSASTNRWQVLSECLTGNISIKRLSDTRWSARHDACSSLSKNWSQVLKALNEIEKNPLEKPQTRCEARGLLVQLRSLEMSIMVTVWSDVLERFNYTSKKLQEVSIDLRTVLKLYYSLIHYINDIRNNYDLYEKKSIEISEIKEYKTQINRKKKRKIPYDESHENESQLNSKDVFKSQTYIPIMDSLISELNKRKIAYEDINEKFKFLFCITEISSSEVRHQSAVLQKYYSKDLPVSFSNECIHFQSYLLTLPKDNASKTILGMLQKIIKSDLQDVFPYISIALRMFLCCPASNCSAERTFSALKRIKTYLRSSTKDDHLNDLAILNIESELTVNINYDDIINKFSELKARRKIIPIVIDFSSSFQAEPLAANITFEVLGASRVKDFSDSSLSILRNNELTTKV</sequence>
<reference evidence="4 5" key="1">
    <citation type="submission" date="2019-08" db="EMBL/GenBank/DDBJ databases">
        <title>The genome of the soybean aphid Biotype 1, its phylome, world population structure and adaptation to the North American continent.</title>
        <authorList>
            <person name="Giordano R."/>
            <person name="Donthu R.K."/>
            <person name="Hernandez A.G."/>
            <person name="Wright C.L."/>
            <person name="Zimin A.V."/>
        </authorList>
    </citation>
    <scope>NUCLEOTIDE SEQUENCE [LARGE SCALE GENOMIC DNA]</scope>
    <source>
        <tissue evidence="4">Whole aphids</tissue>
    </source>
</reference>
<proteinExistence type="predicted"/>
<evidence type="ECO:0008006" key="6">
    <source>
        <dbReference type="Google" id="ProtNLM"/>
    </source>
</evidence>
<comment type="caution">
    <text evidence="4">The sequence shown here is derived from an EMBL/GenBank/DDBJ whole genome shotgun (WGS) entry which is preliminary data.</text>
</comment>
<accession>A0A6G0U4K8</accession>
<dbReference type="PANTHER" id="PTHR45749:SF23">
    <property type="entry name" value="ZINC FINGER MYM-TYPE PROTEIN 1-LIKE"/>
    <property type="match status" value="1"/>
</dbReference>
<evidence type="ECO:0000256" key="1">
    <source>
        <dbReference type="SAM" id="MobiDB-lite"/>
    </source>
</evidence>
<feature type="domain" description="DUF4371" evidence="3">
    <location>
        <begin position="404"/>
        <end position="641"/>
    </location>
</feature>
<feature type="domain" description="DUF4371" evidence="3">
    <location>
        <begin position="108"/>
        <end position="231"/>
    </location>
</feature>
<evidence type="ECO:0000259" key="3">
    <source>
        <dbReference type="Pfam" id="PF14291"/>
    </source>
</evidence>
<evidence type="ECO:0000259" key="2">
    <source>
        <dbReference type="Pfam" id="PF05699"/>
    </source>
</evidence>
<protein>
    <recommendedName>
        <fullName evidence="6">TTF-type domain-containing protein</fullName>
    </recommendedName>
</protein>
<dbReference type="InterPro" id="IPR008906">
    <property type="entry name" value="HATC_C_dom"/>
</dbReference>
<dbReference type="InterPro" id="IPR012337">
    <property type="entry name" value="RNaseH-like_sf"/>
</dbReference>
<keyword evidence="5" id="KW-1185">Reference proteome</keyword>
<dbReference type="Proteomes" id="UP000475862">
    <property type="component" value="Unassembled WGS sequence"/>
</dbReference>
<gene>
    <name evidence="4" type="ORF">AGLY_002106</name>
</gene>
<evidence type="ECO:0000313" key="4">
    <source>
        <dbReference type="EMBL" id="KAE9543710.1"/>
    </source>
</evidence>
<evidence type="ECO:0000313" key="5">
    <source>
        <dbReference type="Proteomes" id="UP000475862"/>
    </source>
</evidence>
<name>A0A6G0U4K8_APHGL</name>
<dbReference type="EMBL" id="VYZN01000007">
    <property type="protein sequence ID" value="KAE9543710.1"/>
    <property type="molecule type" value="Genomic_DNA"/>
</dbReference>
<dbReference type="SUPFAM" id="SSF53098">
    <property type="entry name" value="Ribonuclease H-like"/>
    <property type="match status" value="1"/>
</dbReference>
<feature type="region of interest" description="Disordered" evidence="1">
    <location>
        <begin position="42"/>
        <end position="63"/>
    </location>
</feature>
<dbReference type="InterPro" id="IPR025398">
    <property type="entry name" value="DUF4371"/>
</dbReference>
<dbReference type="Pfam" id="PF05699">
    <property type="entry name" value="Dimer_Tnp_hAT"/>
    <property type="match status" value="1"/>
</dbReference>
<dbReference type="PANTHER" id="PTHR45749">
    <property type="match status" value="1"/>
</dbReference>
<feature type="domain" description="HAT C-terminal dimerisation" evidence="2">
    <location>
        <begin position="963"/>
        <end position="1021"/>
    </location>
</feature>
<dbReference type="OrthoDB" id="6617001at2759"/>
<dbReference type="GO" id="GO:0046983">
    <property type="term" value="F:protein dimerization activity"/>
    <property type="evidence" value="ECO:0007669"/>
    <property type="project" value="InterPro"/>
</dbReference>
<organism evidence="4 5">
    <name type="scientific">Aphis glycines</name>
    <name type="common">Soybean aphid</name>
    <dbReference type="NCBI Taxonomy" id="307491"/>
    <lineage>
        <taxon>Eukaryota</taxon>
        <taxon>Metazoa</taxon>
        <taxon>Ecdysozoa</taxon>
        <taxon>Arthropoda</taxon>
        <taxon>Hexapoda</taxon>
        <taxon>Insecta</taxon>
        <taxon>Pterygota</taxon>
        <taxon>Neoptera</taxon>
        <taxon>Paraneoptera</taxon>
        <taxon>Hemiptera</taxon>
        <taxon>Sternorrhyncha</taxon>
        <taxon>Aphidomorpha</taxon>
        <taxon>Aphidoidea</taxon>
        <taxon>Aphididae</taxon>
        <taxon>Aphidini</taxon>
        <taxon>Aphis</taxon>
        <taxon>Aphis</taxon>
    </lineage>
</organism>
<dbReference type="Pfam" id="PF14291">
    <property type="entry name" value="DUF4371"/>
    <property type="match status" value="2"/>
</dbReference>